<evidence type="ECO:0000313" key="6">
    <source>
        <dbReference type="RefSeq" id="XP_034233332.1"/>
    </source>
</evidence>
<dbReference type="Proteomes" id="UP000515158">
    <property type="component" value="Unplaced"/>
</dbReference>
<keyword evidence="5" id="KW-1185">Reference proteome</keyword>
<dbReference type="KEGG" id="tpal:117640661"/>
<dbReference type="PROSITE" id="PS50102">
    <property type="entry name" value="RRM"/>
    <property type="match status" value="3"/>
</dbReference>
<protein>
    <submittedName>
        <fullName evidence="6">Uncharacterized protein LOC117640661</fullName>
    </submittedName>
</protein>
<dbReference type="Pfam" id="PF00076">
    <property type="entry name" value="RRM_1"/>
    <property type="match status" value="2"/>
</dbReference>
<evidence type="ECO:0000313" key="5">
    <source>
        <dbReference type="Proteomes" id="UP000515158"/>
    </source>
</evidence>
<dbReference type="OrthoDB" id="442677at2759"/>
<gene>
    <name evidence="6" type="primary">LOC117640661</name>
</gene>
<accession>A0A6P8YHA3</accession>
<feature type="domain" description="RRM" evidence="4">
    <location>
        <begin position="196"/>
        <end position="285"/>
    </location>
</feature>
<dbReference type="InterPro" id="IPR012677">
    <property type="entry name" value="Nucleotide-bd_a/b_plait_sf"/>
</dbReference>
<evidence type="ECO:0000256" key="2">
    <source>
        <dbReference type="PROSITE-ProRule" id="PRU00176"/>
    </source>
</evidence>
<dbReference type="GeneID" id="117640661"/>
<keyword evidence="1 2" id="KW-0694">RNA-binding</keyword>
<dbReference type="SUPFAM" id="SSF54928">
    <property type="entry name" value="RNA-binding domain, RBD"/>
    <property type="match status" value="3"/>
</dbReference>
<evidence type="ECO:0000259" key="4">
    <source>
        <dbReference type="PROSITE" id="PS50102"/>
    </source>
</evidence>
<organism evidence="6">
    <name type="scientific">Thrips palmi</name>
    <name type="common">Melon thrips</name>
    <dbReference type="NCBI Taxonomy" id="161013"/>
    <lineage>
        <taxon>Eukaryota</taxon>
        <taxon>Metazoa</taxon>
        <taxon>Ecdysozoa</taxon>
        <taxon>Arthropoda</taxon>
        <taxon>Hexapoda</taxon>
        <taxon>Insecta</taxon>
        <taxon>Pterygota</taxon>
        <taxon>Neoptera</taxon>
        <taxon>Paraneoptera</taxon>
        <taxon>Thysanoptera</taxon>
        <taxon>Terebrantia</taxon>
        <taxon>Thripoidea</taxon>
        <taxon>Thripidae</taxon>
        <taxon>Thrips</taxon>
    </lineage>
</organism>
<dbReference type="GO" id="GO:0003723">
    <property type="term" value="F:RNA binding"/>
    <property type="evidence" value="ECO:0007669"/>
    <property type="project" value="UniProtKB-UniRule"/>
</dbReference>
<feature type="domain" description="RRM" evidence="4">
    <location>
        <begin position="29"/>
        <end position="108"/>
    </location>
</feature>
<dbReference type="InterPro" id="IPR050907">
    <property type="entry name" value="SRSF"/>
</dbReference>
<reference evidence="6" key="1">
    <citation type="submission" date="2025-08" db="UniProtKB">
        <authorList>
            <consortium name="RefSeq"/>
        </authorList>
    </citation>
    <scope>IDENTIFICATION</scope>
    <source>
        <tissue evidence="6">Total insect</tissue>
    </source>
</reference>
<feature type="compositionally biased region" description="Basic residues" evidence="3">
    <location>
        <begin position="423"/>
        <end position="433"/>
    </location>
</feature>
<dbReference type="InParanoid" id="A0A6P8YHA3"/>
<dbReference type="InterPro" id="IPR035979">
    <property type="entry name" value="RBD_domain_sf"/>
</dbReference>
<feature type="compositionally biased region" description="Acidic residues" evidence="3">
    <location>
        <begin position="363"/>
        <end position="375"/>
    </location>
</feature>
<evidence type="ECO:0000256" key="3">
    <source>
        <dbReference type="SAM" id="MobiDB-lite"/>
    </source>
</evidence>
<dbReference type="Gene3D" id="3.30.70.330">
    <property type="match status" value="4"/>
</dbReference>
<dbReference type="SMART" id="SM00360">
    <property type="entry name" value="RRM"/>
    <property type="match status" value="4"/>
</dbReference>
<dbReference type="AlphaFoldDB" id="A0A6P8YHA3"/>
<dbReference type="PANTHER" id="PTHR23147">
    <property type="entry name" value="SERINE/ARGININE RICH SPLICING FACTOR"/>
    <property type="match status" value="1"/>
</dbReference>
<dbReference type="FunCoup" id="A0A6P8YHA3">
    <property type="interactions" value="188"/>
</dbReference>
<sequence>MPGEVLNISTMSGEDVEIKQGSRKKKRLRTVFVTNIPEIDDVETVVRERLETCGNIVDVKASDIQTMGGTTMKRVAVVFSKEEEADKAVSSESILLEGRHSFVSKAHQYTPSLRTVVVSNLSPDVIEEDLWQSFKDCGPISYIGLVWNSKNSIDAQIYFQDESGAKKALQQKNKLVKGNVVSLSRPIFEISNKAHDPVVVTEVSEGTQKEDVEKEFSQYGPILRVKFNRSRTSAFIFYENQKSADKAVKHSGRAEYRFKLMPDVLGRLNPVYIAGAPKEAKDVDIFLKFQVCGLIHGISQDKGNRNFIIQFKEPKSVKKALALEDLSIHGHNVRVGTSVDIFNAPAEAVTTAKALKRKPGQMEGDECDNASDDAVDTSLSSKRKKKKKVTNDDDDVNTSFSSKSSKTKEVTDDAVVDTSLSSKAKKKKKKKSM</sequence>
<name>A0A6P8YHA3_THRPL</name>
<dbReference type="InterPro" id="IPR000504">
    <property type="entry name" value="RRM_dom"/>
</dbReference>
<evidence type="ECO:0000256" key="1">
    <source>
        <dbReference type="ARBA" id="ARBA00022884"/>
    </source>
</evidence>
<proteinExistence type="predicted"/>
<dbReference type="CDD" id="cd00590">
    <property type="entry name" value="RRM_SF"/>
    <property type="match status" value="2"/>
</dbReference>
<dbReference type="RefSeq" id="XP_034233332.1">
    <property type="nucleotide sequence ID" value="XM_034377441.1"/>
</dbReference>
<feature type="region of interest" description="Disordered" evidence="3">
    <location>
        <begin position="354"/>
        <end position="433"/>
    </location>
</feature>
<feature type="domain" description="RRM" evidence="4">
    <location>
        <begin position="114"/>
        <end position="187"/>
    </location>
</feature>